<evidence type="ECO:0000256" key="5">
    <source>
        <dbReference type="ARBA" id="ARBA00022989"/>
    </source>
</evidence>
<feature type="transmembrane region" description="Helical" evidence="8">
    <location>
        <begin position="217"/>
        <end position="236"/>
    </location>
</feature>
<evidence type="ECO:0000256" key="7">
    <source>
        <dbReference type="SAM" id="MobiDB-lite"/>
    </source>
</evidence>
<feature type="transmembrane region" description="Helical" evidence="8">
    <location>
        <begin position="149"/>
        <end position="171"/>
    </location>
</feature>
<feature type="transmembrane region" description="Helical" evidence="8">
    <location>
        <begin position="248"/>
        <end position="267"/>
    </location>
</feature>
<dbReference type="RefSeq" id="WP_344721252.1">
    <property type="nucleotide sequence ID" value="NZ_BAAAYG010000009.1"/>
</dbReference>
<reference evidence="11" key="1">
    <citation type="journal article" date="2019" name="Int. J. Syst. Evol. Microbiol.">
        <title>The Global Catalogue of Microorganisms (GCM) 10K type strain sequencing project: providing services to taxonomists for standard genome sequencing and annotation.</title>
        <authorList>
            <consortium name="The Broad Institute Genomics Platform"/>
            <consortium name="The Broad Institute Genome Sequencing Center for Infectious Disease"/>
            <person name="Wu L."/>
            <person name="Ma J."/>
        </authorList>
    </citation>
    <scope>NUCLEOTIDE SEQUENCE [LARGE SCALE GENOMIC DNA]</scope>
    <source>
        <strain evidence="11">JCM 11483</strain>
    </source>
</reference>
<gene>
    <name evidence="10" type="ORF">GCM10020260_21820</name>
</gene>
<evidence type="ECO:0000259" key="9">
    <source>
        <dbReference type="Pfam" id="PF00892"/>
    </source>
</evidence>
<dbReference type="InterPro" id="IPR037185">
    <property type="entry name" value="EmrE-like"/>
</dbReference>
<evidence type="ECO:0000256" key="3">
    <source>
        <dbReference type="ARBA" id="ARBA00022475"/>
    </source>
</evidence>
<dbReference type="EMBL" id="BAAAYG010000009">
    <property type="protein sequence ID" value="GAA3286664.1"/>
    <property type="molecule type" value="Genomic_DNA"/>
</dbReference>
<comment type="similarity">
    <text evidence="2">Belongs to the EamA transporter family.</text>
</comment>
<evidence type="ECO:0000256" key="2">
    <source>
        <dbReference type="ARBA" id="ARBA00007362"/>
    </source>
</evidence>
<evidence type="ECO:0000256" key="4">
    <source>
        <dbReference type="ARBA" id="ARBA00022692"/>
    </source>
</evidence>
<sequence length="320" mass="32947">MVTPLRGTLLLVGGTAALGGTSLLISSIAADPIVIAALRCLLAVPMLLPMILWELRRVDRRASLPRRTVVGALLAGLALGVDYSFWNTSIGAVGPGIATVLLNIQLVMLPLIAWLSEGTRPMRQLALIIPLMLAGVALTAGVLDVDLAQLRLGGVFAGLAAGTAYAVYLAVIRRTAPATTRPASFTVLGLVCLAAGLAAATASLVTGGFEIPAEPLAWGQLLALALLGQVVVFWCLNVGMTGVSETTTSTLLLLPGVFALALSAVLLRETPTPAQLLGCAAIIGGAWWAAQASHRHARRRAAGADPDVTSGPGRHARTET</sequence>
<name>A0ABP6RGB2_9MICC</name>
<dbReference type="Proteomes" id="UP001501736">
    <property type="component" value="Unassembled WGS sequence"/>
</dbReference>
<comment type="subcellular location">
    <subcellularLocation>
        <location evidence="1">Cell membrane</location>
        <topology evidence="1">Multi-pass membrane protein</topology>
    </subcellularLocation>
</comment>
<feature type="transmembrane region" description="Helical" evidence="8">
    <location>
        <begin position="36"/>
        <end position="55"/>
    </location>
</feature>
<dbReference type="Pfam" id="PF00892">
    <property type="entry name" value="EamA"/>
    <property type="match status" value="2"/>
</dbReference>
<feature type="region of interest" description="Disordered" evidence="7">
    <location>
        <begin position="299"/>
        <end position="320"/>
    </location>
</feature>
<feature type="domain" description="EamA" evidence="9">
    <location>
        <begin position="6"/>
        <end position="139"/>
    </location>
</feature>
<evidence type="ECO:0000256" key="6">
    <source>
        <dbReference type="ARBA" id="ARBA00023136"/>
    </source>
</evidence>
<proteinExistence type="inferred from homology"/>
<comment type="caution">
    <text evidence="10">The sequence shown here is derived from an EMBL/GenBank/DDBJ whole genome shotgun (WGS) entry which is preliminary data.</text>
</comment>
<keyword evidence="4 8" id="KW-0812">Transmembrane</keyword>
<keyword evidence="6 8" id="KW-0472">Membrane</keyword>
<feature type="transmembrane region" description="Helical" evidence="8">
    <location>
        <begin position="183"/>
        <end position="205"/>
    </location>
</feature>
<dbReference type="InterPro" id="IPR000620">
    <property type="entry name" value="EamA_dom"/>
</dbReference>
<keyword evidence="5 8" id="KW-1133">Transmembrane helix</keyword>
<dbReference type="PANTHER" id="PTHR42920:SF5">
    <property type="entry name" value="EAMA DOMAIN-CONTAINING PROTEIN"/>
    <property type="match status" value="1"/>
</dbReference>
<feature type="transmembrane region" description="Helical" evidence="8">
    <location>
        <begin position="125"/>
        <end position="143"/>
    </location>
</feature>
<feature type="transmembrane region" description="Helical" evidence="8">
    <location>
        <begin position="273"/>
        <end position="290"/>
    </location>
</feature>
<evidence type="ECO:0000256" key="1">
    <source>
        <dbReference type="ARBA" id="ARBA00004651"/>
    </source>
</evidence>
<organism evidence="10 11">
    <name type="scientific">Nesterenkonia halobia</name>
    <dbReference type="NCBI Taxonomy" id="37922"/>
    <lineage>
        <taxon>Bacteria</taxon>
        <taxon>Bacillati</taxon>
        <taxon>Actinomycetota</taxon>
        <taxon>Actinomycetes</taxon>
        <taxon>Micrococcales</taxon>
        <taxon>Micrococcaceae</taxon>
        <taxon>Nesterenkonia</taxon>
    </lineage>
</organism>
<dbReference type="SUPFAM" id="SSF103481">
    <property type="entry name" value="Multidrug resistance efflux transporter EmrE"/>
    <property type="match status" value="2"/>
</dbReference>
<feature type="domain" description="EamA" evidence="9">
    <location>
        <begin position="154"/>
        <end position="288"/>
    </location>
</feature>
<dbReference type="InterPro" id="IPR051258">
    <property type="entry name" value="Diverse_Substrate_Transporter"/>
</dbReference>
<protein>
    <submittedName>
        <fullName evidence="10">DMT family transporter</fullName>
    </submittedName>
</protein>
<keyword evidence="3" id="KW-1003">Cell membrane</keyword>
<feature type="transmembrane region" description="Helical" evidence="8">
    <location>
        <begin position="67"/>
        <end position="86"/>
    </location>
</feature>
<accession>A0ABP6RGB2</accession>
<evidence type="ECO:0000256" key="8">
    <source>
        <dbReference type="SAM" id="Phobius"/>
    </source>
</evidence>
<feature type="transmembrane region" description="Helical" evidence="8">
    <location>
        <begin position="92"/>
        <end position="113"/>
    </location>
</feature>
<evidence type="ECO:0000313" key="10">
    <source>
        <dbReference type="EMBL" id="GAA3286664.1"/>
    </source>
</evidence>
<evidence type="ECO:0000313" key="11">
    <source>
        <dbReference type="Proteomes" id="UP001501736"/>
    </source>
</evidence>
<keyword evidence="11" id="KW-1185">Reference proteome</keyword>
<dbReference type="PANTHER" id="PTHR42920">
    <property type="entry name" value="OS03G0707200 PROTEIN-RELATED"/>
    <property type="match status" value="1"/>
</dbReference>